<evidence type="ECO:0000313" key="13">
    <source>
        <dbReference type="EMBL" id="MBK5143129.1"/>
    </source>
</evidence>
<dbReference type="Proteomes" id="UP001296921">
    <property type="component" value="Unassembled WGS sequence"/>
</dbReference>
<keyword evidence="6 12" id="KW-0808">Transferase</keyword>
<evidence type="ECO:0000256" key="6">
    <source>
        <dbReference type="ARBA" id="ARBA00022679"/>
    </source>
</evidence>
<evidence type="ECO:0000256" key="11">
    <source>
        <dbReference type="ARBA" id="ARBA00024446"/>
    </source>
</evidence>
<gene>
    <name evidence="13" type="ORF">I2494_05260</name>
</gene>
<reference evidence="13 14" key="1">
    <citation type="submission" date="2020-11" db="EMBL/GenBank/DDBJ databases">
        <title>Insectihabitans protaetiae gen. nov. sp. nov. and Insectihabitans allomyrinae sp. nov., isolated from larvae of Protaetia brevitarsis seulensis and Allomyrina dichotoma, respectively.</title>
        <authorList>
            <person name="Lee S.D."/>
            <person name="Byeon Y.-S."/>
            <person name="Kim S.-M."/>
            <person name="Yang H.L."/>
            <person name="Kim I.S."/>
        </authorList>
    </citation>
    <scope>NUCLEOTIDE SEQUENCE [LARGE SCALE GENOMIC DNA]</scope>
    <source>
        <strain evidence="13 14">BWR-B9</strain>
    </source>
</reference>
<dbReference type="EMBL" id="JADRCR010000002">
    <property type="protein sequence ID" value="MBK5143129.1"/>
    <property type="molecule type" value="Genomic_DNA"/>
</dbReference>
<evidence type="ECO:0000256" key="1">
    <source>
        <dbReference type="ARBA" id="ARBA00001947"/>
    </source>
</evidence>
<evidence type="ECO:0000256" key="12">
    <source>
        <dbReference type="PIRNR" id="PIRNR010130"/>
    </source>
</evidence>
<keyword evidence="8" id="KW-0862">Zinc</keyword>
<dbReference type="InterPro" id="IPR008300">
    <property type="entry name" value="PTAC"/>
</dbReference>
<comment type="subcellular location">
    <subcellularLocation>
        <location evidence="10">Bacterial microcompartment</location>
    </subcellularLocation>
</comment>
<comment type="cofactor">
    <cofactor evidence="1">
        <name>Zn(2+)</name>
        <dbReference type="ChEBI" id="CHEBI:29105"/>
    </cofactor>
</comment>
<organism evidence="13 14">
    <name type="scientific">Limnobaculum allomyrinae</name>
    <dbReference type="NCBI Taxonomy" id="2791986"/>
    <lineage>
        <taxon>Bacteria</taxon>
        <taxon>Pseudomonadati</taxon>
        <taxon>Pseudomonadota</taxon>
        <taxon>Gammaproteobacteria</taxon>
        <taxon>Enterobacterales</taxon>
        <taxon>Budviciaceae</taxon>
        <taxon>Limnobaculum</taxon>
    </lineage>
</organism>
<keyword evidence="9 12" id="KW-0012">Acyltransferase</keyword>
<dbReference type="PIRSF" id="PIRSF010130">
    <property type="entry name" value="PduL"/>
    <property type="match status" value="1"/>
</dbReference>
<sequence length="225" mass="24196">MNEINSPTQPIPQPIVAEQKNQNTPAVPAADSDSPAALMVPVGISNRHVHLSREDMDTLFGTGSSLTRMKAVKQPGQFAAEETVTLKGPKKELHHVRILGPLRNETQIEISVADSFVLGVDAPIKMSGDLADSCPIEIIGPEGRVSKSGGVIVAWRHIHIPCDMAVQYGLTDGQEVSVQIDGERAGIMQRVVVRATETSALEIHVDVEEANAYGLKNDSLVKIVK</sequence>
<evidence type="ECO:0000256" key="9">
    <source>
        <dbReference type="ARBA" id="ARBA00023315"/>
    </source>
</evidence>
<comment type="pathway">
    <text evidence="2 12">Polyol metabolism; 1,2-propanediol degradation.</text>
</comment>
<evidence type="ECO:0000256" key="5">
    <source>
        <dbReference type="ARBA" id="ARBA00020837"/>
    </source>
</evidence>
<keyword evidence="11" id="KW-1283">Bacterial microcompartment</keyword>
<name>A0ABS1IMZ9_9GAMM</name>
<comment type="function">
    <text evidence="12">Involved in 1,2-propanediol (1,2-PD) degradation by catalyzing the conversion of propanoyl-CoA to propanoyl-phosphate.</text>
</comment>
<comment type="similarity">
    <text evidence="3 12">Belongs to the PduL family.</text>
</comment>
<dbReference type="NCBIfam" id="NF011652">
    <property type="entry name" value="PRK15070.1"/>
    <property type="match status" value="1"/>
</dbReference>
<dbReference type="Pfam" id="PF06130">
    <property type="entry name" value="PTAC"/>
    <property type="match status" value="1"/>
</dbReference>
<protein>
    <recommendedName>
        <fullName evidence="5 12">Phosphate propanoyltransferase</fullName>
        <ecNumber evidence="4 12">2.3.1.222</ecNumber>
    </recommendedName>
</protein>
<comment type="caution">
    <text evidence="13">The sequence shown here is derived from an EMBL/GenBank/DDBJ whole genome shotgun (WGS) entry which is preliminary data.</text>
</comment>
<dbReference type="EC" id="2.3.1.222" evidence="4 12"/>
<evidence type="ECO:0000256" key="7">
    <source>
        <dbReference type="ARBA" id="ARBA00022723"/>
    </source>
</evidence>
<keyword evidence="14" id="KW-1185">Reference proteome</keyword>
<evidence type="ECO:0000256" key="4">
    <source>
        <dbReference type="ARBA" id="ARBA00012206"/>
    </source>
</evidence>
<evidence type="ECO:0000313" key="14">
    <source>
        <dbReference type="Proteomes" id="UP001296921"/>
    </source>
</evidence>
<dbReference type="RefSeq" id="WP_218466061.1">
    <property type="nucleotide sequence ID" value="NZ_JADRCR010000002.1"/>
</dbReference>
<evidence type="ECO:0000256" key="2">
    <source>
        <dbReference type="ARBA" id="ARBA00004836"/>
    </source>
</evidence>
<dbReference type="PANTHER" id="PTHR39453:SF1">
    <property type="entry name" value="PHOSPHATE PROPANOYLTRANSFERASE"/>
    <property type="match status" value="1"/>
</dbReference>
<dbReference type="PANTHER" id="PTHR39453">
    <property type="entry name" value="PHOSPHATE PROPANOYLTRANSFERASE"/>
    <property type="match status" value="1"/>
</dbReference>
<evidence type="ECO:0000256" key="8">
    <source>
        <dbReference type="ARBA" id="ARBA00022833"/>
    </source>
</evidence>
<comment type="catalytic activity">
    <reaction evidence="12">
        <text>propanoyl-CoA + phosphate = propanoyl phosphate + CoA</text>
        <dbReference type="Rhea" id="RHEA:28046"/>
        <dbReference type="ChEBI" id="CHEBI:43474"/>
        <dbReference type="ChEBI" id="CHEBI:57287"/>
        <dbReference type="ChEBI" id="CHEBI:57392"/>
        <dbReference type="ChEBI" id="CHEBI:58933"/>
        <dbReference type="EC" id="2.3.1.222"/>
    </reaction>
</comment>
<accession>A0ABS1IMZ9</accession>
<keyword evidence="7" id="KW-0479">Metal-binding</keyword>
<evidence type="ECO:0000256" key="10">
    <source>
        <dbReference type="ARBA" id="ARBA00024322"/>
    </source>
</evidence>
<proteinExistence type="inferred from homology"/>
<evidence type="ECO:0000256" key="3">
    <source>
        <dbReference type="ARBA" id="ARBA00007342"/>
    </source>
</evidence>